<feature type="region of interest" description="Disordered" evidence="1">
    <location>
        <begin position="46"/>
        <end position="71"/>
    </location>
</feature>
<protein>
    <submittedName>
        <fullName evidence="2">Uncharacterized protein</fullName>
    </submittedName>
</protein>
<keyword evidence="3" id="KW-1185">Reference proteome</keyword>
<evidence type="ECO:0000313" key="3">
    <source>
        <dbReference type="Proteomes" id="UP001497482"/>
    </source>
</evidence>
<accession>A0AAV2KY35</accession>
<dbReference type="EMBL" id="OZ035824">
    <property type="protein sequence ID" value="CAL1593104.1"/>
    <property type="molecule type" value="Genomic_DNA"/>
</dbReference>
<reference evidence="2 3" key="1">
    <citation type="submission" date="2024-04" db="EMBL/GenBank/DDBJ databases">
        <authorList>
            <person name="Waldvogel A.-M."/>
            <person name="Schoenle A."/>
        </authorList>
    </citation>
    <scope>NUCLEOTIDE SEQUENCE [LARGE SCALE GENOMIC DNA]</scope>
</reference>
<dbReference type="Proteomes" id="UP001497482">
    <property type="component" value="Chromosome 2"/>
</dbReference>
<evidence type="ECO:0000313" key="2">
    <source>
        <dbReference type="EMBL" id="CAL1593104.1"/>
    </source>
</evidence>
<sequence>MLGPCQRPNHGHQSDGLPPQCTALVFCFLEPVQMFANSCQSLQRMRATLPERSHSEASSSVPHDSPQRSAVQTASLQCIDCVTPKILYDTTSHSARSKSHEAHHQQTRTLHLINAVSGL</sequence>
<dbReference type="AlphaFoldDB" id="A0AAV2KY35"/>
<gene>
    <name evidence="2" type="ORF">KC01_LOCUS22256</name>
</gene>
<organism evidence="2 3">
    <name type="scientific">Knipowitschia caucasica</name>
    <name type="common">Caucasian dwarf goby</name>
    <name type="synonym">Pomatoschistus caucasicus</name>
    <dbReference type="NCBI Taxonomy" id="637954"/>
    <lineage>
        <taxon>Eukaryota</taxon>
        <taxon>Metazoa</taxon>
        <taxon>Chordata</taxon>
        <taxon>Craniata</taxon>
        <taxon>Vertebrata</taxon>
        <taxon>Euteleostomi</taxon>
        <taxon>Actinopterygii</taxon>
        <taxon>Neopterygii</taxon>
        <taxon>Teleostei</taxon>
        <taxon>Neoteleostei</taxon>
        <taxon>Acanthomorphata</taxon>
        <taxon>Gobiaria</taxon>
        <taxon>Gobiiformes</taxon>
        <taxon>Gobioidei</taxon>
        <taxon>Gobiidae</taxon>
        <taxon>Gobiinae</taxon>
        <taxon>Knipowitschia</taxon>
    </lineage>
</organism>
<feature type="compositionally biased region" description="Polar residues" evidence="1">
    <location>
        <begin position="56"/>
        <end position="71"/>
    </location>
</feature>
<proteinExistence type="predicted"/>
<evidence type="ECO:0000256" key="1">
    <source>
        <dbReference type="SAM" id="MobiDB-lite"/>
    </source>
</evidence>
<name>A0AAV2KY35_KNICA</name>